<accession>A0A8J6IWB9</accession>
<dbReference type="InterPro" id="IPR039426">
    <property type="entry name" value="TonB-dep_rcpt-like"/>
</dbReference>
<dbReference type="Gene3D" id="2.40.170.20">
    <property type="entry name" value="TonB-dependent receptor, beta-barrel domain"/>
    <property type="match status" value="1"/>
</dbReference>
<dbReference type="InterPro" id="IPR008969">
    <property type="entry name" value="CarboxyPept-like_regulatory"/>
</dbReference>
<gene>
    <name evidence="11" type="ORF">H8B19_13545</name>
</gene>
<keyword evidence="5 7" id="KW-0472">Membrane</keyword>
<dbReference type="Pfam" id="PF25183">
    <property type="entry name" value="OMP_b-brl_4"/>
    <property type="match status" value="1"/>
</dbReference>
<evidence type="ECO:0000256" key="4">
    <source>
        <dbReference type="ARBA" id="ARBA00022692"/>
    </source>
</evidence>
<feature type="region of interest" description="Disordered" evidence="8">
    <location>
        <begin position="163"/>
        <end position="194"/>
    </location>
</feature>
<comment type="similarity">
    <text evidence="7">Belongs to the TonB-dependent receptor family.</text>
</comment>
<evidence type="ECO:0000256" key="3">
    <source>
        <dbReference type="ARBA" id="ARBA00022452"/>
    </source>
</evidence>
<dbReference type="Pfam" id="PF13620">
    <property type="entry name" value="CarboxypepD_reg"/>
    <property type="match status" value="1"/>
</dbReference>
<keyword evidence="4 7" id="KW-0812">Transmembrane</keyword>
<keyword evidence="3 7" id="KW-1134">Transmembrane beta strand</keyword>
<sequence>MTFLRKSMTAIAVAATLGVSATAFAAETGGLKITIVNAQGQPVAGAKVMVSSPESLVSKEAVTDAEGVVRLTGLDPSNKYEVDVTGNGFEPFEANNLRVTTGKVLSFSYAVGDSGIEKIAVTGRQIAALDTTSSVVATDITLDLTESLPTQRSYQNYLQLAPGVKPSLDNNPSSKSGVNYSDIPDPKTGSAGSSSDNVYYIDGVNVTDNSTGTFGANFNSEIIQEQQIITGGVPAKYAGGAGLVSRVTTKSGSNEWHGSINYYMQNDSLVSDYDHEEQAEGSFKNFDTAVTLGGPIIKDQLWFFASYQLKNEKTDVTNPNTGAFARSVERDEKLGFAKLTWQATDDDRLTVTYFNDPTTISGSDDINTLNNRDRARDQGGDNYKIEYSHSWDDVVLNVGYFSHEGELTDNAADQSTSNDVAYKGGNPTKADLSLGGLGANTIRFRNKETAYFNLEYYLYTDFGDHTIEFGFERETNENISNQVYTGEGAIYTSIAKQNSGVSLGEYIGSGWSGIRTIASADLERIIEAMGESSDSAYYTGILDSDSDGVISNDELKALTFNSSDGNPGGQINNYRIVQVQQAESKLETKGTTFYIQDSWTLDSLTVAGGIRAEKWDHYASTGDKIFTFDWEYAPRLSVVYDVNGDGESKVWAFAGRYYDPIRTNMTSFAGNLTGSVREEQLWVNDHWLTYRTRGGIGTQDAFFSPNTKTPYTDEFMIGYSMNVAEDMSVSATYTDRKTSDILEDYDLGLYDEQGAYAGTWLELPLSYFGYTERPDSNYVIGTLAGGERKYKGYELTFRKHRTDNWQMLVSYTHNEAEGNSNSDSNADYQGDWGALDPRAPNQYGKQPGNVADQFKVIGSYYFDNGFEIGAIYNWNSGTRYSETQAIGSRHLPVMDDAYDYQGVVDTWISEGAVGSHTTPSYGTLDLRIKYSMDIDDTYKAEFFMDIFNALDDQAVTREQDLLNGDGDTQFGEALGWVEPRRLYLGARLSF</sequence>
<evidence type="ECO:0000256" key="5">
    <source>
        <dbReference type="ARBA" id="ARBA00023136"/>
    </source>
</evidence>
<dbReference type="EMBL" id="JACNEP010000011">
    <property type="protein sequence ID" value="MBC3766905.1"/>
    <property type="molecule type" value="Genomic_DNA"/>
</dbReference>
<dbReference type="SUPFAM" id="SSF56935">
    <property type="entry name" value="Porins"/>
    <property type="match status" value="1"/>
</dbReference>
<evidence type="ECO:0000313" key="12">
    <source>
        <dbReference type="Proteomes" id="UP000601768"/>
    </source>
</evidence>
<feature type="chain" id="PRO_5035148238" evidence="9">
    <location>
        <begin position="26"/>
        <end position="990"/>
    </location>
</feature>
<evidence type="ECO:0000256" key="1">
    <source>
        <dbReference type="ARBA" id="ARBA00004571"/>
    </source>
</evidence>
<organism evidence="11 12">
    <name type="scientific">Neptunicella marina</name>
    <dbReference type="NCBI Taxonomy" id="2125989"/>
    <lineage>
        <taxon>Bacteria</taxon>
        <taxon>Pseudomonadati</taxon>
        <taxon>Pseudomonadota</taxon>
        <taxon>Gammaproteobacteria</taxon>
        <taxon>Alteromonadales</taxon>
        <taxon>Alteromonadaceae</taxon>
        <taxon>Neptunicella</taxon>
    </lineage>
</organism>
<proteinExistence type="inferred from homology"/>
<evidence type="ECO:0000256" key="8">
    <source>
        <dbReference type="SAM" id="MobiDB-lite"/>
    </source>
</evidence>
<comment type="caution">
    <text evidence="11">The sequence shown here is derived from an EMBL/GenBank/DDBJ whole genome shotgun (WGS) entry which is preliminary data.</text>
</comment>
<feature type="domain" description="TonB-dependent transporter Oar-like beta-barrel" evidence="10">
    <location>
        <begin position="248"/>
        <end position="317"/>
    </location>
</feature>
<keyword evidence="6 7" id="KW-0998">Cell outer membrane</keyword>
<feature type="signal peptide" evidence="9">
    <location>
        <begin position="1"/>
        <end position="25"/>
    </location>
</feature>
<dbReference type="InterPro" id="IPR036942">
    <property type="entry name" value="Beta-barrel_TonB_sf"/>
</dbReference>
<feature type="compositionally biased region" description="Polar residues" evidence="8">
    <location>
        <begin position="168"/>
        <end position="179"/>
    </location>
</feature>
<comment type="subcellular location">
    <subcellularLocation>
        <location evidence="1 7">Cell outer membrane</location>
        <topology evidence="1 7">Multi-pass membrane protein</topology>
    </subcellularLocation>
</comment>
<protein>
    <submittedName>
        <fullName evidence="11">TonB-dependent receptor</fullName>
    </submittedName>
</protein>
<dbReference type="Proteomes" id="UP000601768">
    <property type="component" value="Unassembled WGS sequence"/>
</dbReference>
<dbReference type="Gene3D" id="2.60.40.1120">
    <property type="entry name" value="Carboxypeptidase-like, regulatory domain"/>
    <property type="match status" value="1"/>
</dbReference>
<keyword evidence="12" id="KW-1185">Reference proteome</keyword>
<dbReference type="SUPFAM" id="SSF49464">
    <property type="entry name" value="Carboxypeptidase regulatory domain-like"/>
    <property type="match status" value="1"/>
</dbReference>
<reference evidence="11" key="2">
    <citation type="submission" date="2020-08" db="EMBL/GenBank/DDBJ databases">
        <authorList>
            <person name="Lai Q."/>
        </authorList>
    </citation>
    <scope>NUCLEOTIDE SEQUENCE</scope>
    <source>
        <strain evidence="11">S27-2</strain>
    </source>
</reference>
<name>A0A8J6IWB9_9ALTE</name>
<dbReference type="AlphaFoldDB" id="A0A8J6IWB9"/>
<evidence type="ECO:0000256" key="6">
    <source>
        <dbReference type="ARBA" id="ARBA00023237"/>
    </source>
</evidence>
<evidence type="ECO:0000259" key="10">
    <source>
        <dbReference type="Pfam" id="PF25183"/>
    </source>
</evidence>
<evidence type="ECO:0000313" key="11">
    <source>
        <dbReference type="EMBL" id="MBC3766905.1"/>
    </source>
</evidence>
<dbReference type="GO" id="GO:0009279">
    <property type="term" value="C:cell outer membrane"/>
    <property type="evidence" value="ECO:0007669"/>
    <property type="project" value="UniProtKB-SubCell"/>
</dbReference>
<evidence type="ECO:0000256" key="7">
    <source>
        <dbReference type="PROSITE-ProRule" id="PRU01360"/>
    </source>
</evidence>
<reference evidence="11" key="1">
    <citation type="journal article" date="2018" name="Int. J. Syst. Evol. Microbiol.">
        <title>Neptunicella marina gen. nov., sp. nov., isolated from surface seawater.</title>
        <authorList>
            <person name="Liu X."/>
            <person name="Lai Q."/>
            <person name="Du Y."/>
            <person name="Zhang X."/>
            <person name="Liu Z."/>
            <person name="Sun F."/>
            <person name="Shao Z."/>
        </authorList>
    </citation>
    <scope>NUCLEOTIDE SEQUENCE</scope>
    <source>
        <strain evidence="11">S27-2</strain>
    </source>
</reference>
<evidence type="ECO:0000256" key="9">
    <source>
        <dbReference type="SAM" id="SignalP"/>
    </source>
</evidence>
<keyword evidence="9" id="KW-0732">Signal</keyword>
<keyword evidence="11" id="KW-0675">Receptor</keyword>
<dbReference type="PROSITE" id="PS52016">
    <property type="entry name" value="TONB_DEPENDENT_REC_3"/>
    <property type="match status" value="1"/>
</dbReference>
<dbReference type="PROSITE" id="PS00018">
    <property type="entry name" value="EF_HAND_1"/>
    <property type="match status" value="1"/>
</dbReference>
<dbReference type="RefSeq" id="WP_186507429.1">
    <property type="nucleotide sequence ID" value="NZ_JACNEP010000011.1"/>
</dbReference>
<dbReference type="InterPro" id="IPR037066">
    <property type="entry name" value="Plug_dom_sf"/>
</dbReference>
<dbReference type="InterPro" id="IPR018247">
    <property type="entry name" value="EF_Hand_1_Ca_BS"/>
</dbReference>
<evidence type="ECO:0000256" key="2">
    <source>
        <dbReference type="ARBA" id="ARBA00022448"/>
    </source>
</evidence>
<dbReference type="Gene3D" id="2.170.130.10">
    <property type="entry name" value="TonB-dependent receptor, plug domain"/>
    <property type="match status" value="1"/>
</dbReference>
<dbReference type="InterPro" id="IPR057601">
    <property type="entry name" value="Oar-like_b-barrel"/>
</dbReference>
<keyword evidence="2 7" id="KW-0813">Transport</keyword>